<feature type="chain" id="PRO_5046615288" description="DUF4402 domain-containing protein" evidence="1">
    <location>
        <begin position="22"/>
        <end position="169"/>
    </location>
</feature>
<reference evidence="2 3" key="1">
    <citation type="submission" date="2023-04" db="EMBL/GenBank/DDBJ databases">
        <title>Draft genome sequence of acteroides sedimenti strain YN3PY1.</title>
        <authorList>
            <person name="Yoshida N."/>
        </authorList>
    </citation>
    <scope>NUCLEOTIDE SEQUENCE [LARGE SCALE GENOMIC DNA]</scope>
    <source>
        <strain evidence="2 3">YN3PY1</strain>
    </source>
</reference>
<keyword evidence="1" id="KW-0732">Signal</keyword>
<dbReference type="Proteomes" id="UP001496674">
    <property type="component" value="Chromosome"/>
</dbReference>
<sequence>MKTMRYILPILLALSAMTLNAQEQNNSVISIKAQATVVDKSQIELVTIKNIDIDESAAVNGIIYVSPKYDSKAAVMMVKGKSNAKIRVKFPPVVEIMNTTGSGRLLLHYEIYGYPGDNQSASQPIDAVENTLQMSSDRKYFFWIGGRIDINQASPGSYDGEFTIQIEYI</sequence>
<evidence type="ECO:0000313" key="2">
    <source>
        <dbReference type="EMBL" id="BEG99376.1"/>
    </source>
</evidence>
<protein>
    <recommendedName>
        <fullName evidence="4">DUF4402 domain-containing protein</fullName>
    </recommendedName>
</protein>
<proteinExistence type="predicted"/>
<dbReference type="RefSeq" id="WP_353329874.1">
    <property type="nucleotide sequence ID" value="NZ_AP028055.1"/>
</dbReference>
<evidence type="ECO:0008006" key="4">
    <source>
        <dbReference type="Google" id="ProtNLM"/>
    </source>
</evidence>
<accession>A0ABN6ZCI6</accession>
<dbReference type="EMBL" id="AP028055">
    <property type="protein sequence ID" value="BEG99376.1"/>
    <property type="molecule type" value="Genomic_DNA"/>
</dbReference>
<gene>
    <name evidence="2" type="ORF">BSYN_16410</name>
</gene>
<feature type="signal peptide" evidence="1">
    <location>
        <begin position="1"/>
        <end position="21"/>
    </location>
</feature>
<keyword evidence="3" id="KW-1185">Reference proteome</keyword>
<evidence type="ECO:0000313" key="3">
    <source>
        <dbReference type="Proteomes" id="UP001496674"/>
    </source>
</evidence>
<organism evidence="2 3">
    <name type="scientific">Bacteroides sedimenti</name>
    <dbReference type="NCBI Taxonomy" id="2136147"/>
    <lineage>
        <taxon>Bacteria</taxon>
        <taxon>Pseudomonadati</taxon>
        <taxon>Bacteroidota</taxon>
        <taxon>Bacteroidia</taxon>
        <taxon>Bacteroidales</taxon>
        <taxon>Bacteroidaceae</taxon>
        <taxon>Bacteroides</taxon>
    </lineage>
</organism>
<name>A0ABN6ZCI6_9BACE</name>
<dbReference type="InterPro" id="IPR025514">
    <property type="entry name" value="DUF4402"/>
</dbReference>
<evidence type="ECO:0000256" key="1">
    <source>
        <dbReference type="SAM" id="SignalP"/>
    </source>
</evidence>
<dbReference type="Pfam" id="PF14352">
    <property type="entry name" value="DUF4402"/>
    <property type="match status" value="1"/>
</dbReference>